<keyword evidence="4" id="KW-1185">Reference proteome</keyword>
<reference evidence="3" key="1">
    <citation type="journal article" date="2020" name="Stud. Mycol.">
        <title>101 Dothideomycetes genomes: a test case for predicting lifestyles and emergence of pathogens.</title>
        <authorList>
            <person name="Haridas S."/>
            <person name="Albert R."/>
            <person name="Binder M."/>
            <person name="Bloem J."/>
            <person name="Labutti K."/>
            <person name="Salamov A."/>
            <person name="Andreopoulos B."/>
            <person name="Baker S."/>
            <person name="Barry K."/>
            <person name="Bills G."/>
            <person name="Bluhm B."/>
            <person name="Cannon C."/>
            <person name="Castanera R."/>
            <person name="Culley D."/>
            <person name="Daum C."/>
            <person name="Ezra D."/>
            <person name="Gonzalez J."/>
            <person name="Henrissat B."/>
            <person name="Kuo A."/>
            <person name="Liang C."/>
            <person name="Lipzen A."/>
            <person name="Lutzoni F."/>
            <person name="Magnuson J."/>
            <person name="Mondo S."/>
            <person name="Nolan M."/>
            <person name="Ohm R."/>
            <person name="Pangilinan J."/>
            <person name="Park H.-J."/>
            <person name="Ramirez L."/>
            <person name="Alfaro M."/>
            <person name="Sun H."/>
            <person name="Tritt A."/>
            <person name="Yoshinaga Y."/>
            <person name="Zwiers L.-H."/>
            <person name="Turgeon B."/>
            <person name="Goodwin S."/>
            <person name="Spatafora J."/>
            <person name="Crous P."/>
            <person name="Grigoriev I."/>
        </authorList>
    </citation>
    <scope>NUCLEOTIDE SEQUENCE</scope>
    <source>
        <strain evidence="3">Tuck. ex Michener</strain>
    </source>
</reference>
<dbReference type="Gene3D" id="3.30.70.100">
    <property type="match status" value="1"/>
</dbReference>
<evidence type="ECO:0000313" key="4">
    <source>
        <dbReference type="Proteomes" id="UP000800092"/>
    </source>
</evidence>
<protein>
    <recommendedName>
        <fullName evidence="2">EthD domain-containing protein</fullName>
    </recommendedName>
</protein>
<gene>
    <name evidence="3" type="ORF">EV356DRAFT_495658</name>
</gene>
<evidence type="ECO:0000256" key="1">
    <source>
        <dbReference type="ARBA" id="ARBA00005986"/>
    </source>
</evidence>
<comment type="similarity">
    <text evidence="1">Belongs to the tpcK family.</text>
</comment>
<dbReference type="InterPro" id="IPR009799">
    <property type="entry name" value="EthD_dom"/>
</dbReference>
<evidence type="ECO:0000259" key="2">
    <source>
        <dbReference type="Pfam" id="PF07110"/>
    </source>
</evidence>
<dbReference type="InterPro" id="IPR011008">
    <property type="entry name" value="Dimeric_a/b-barrel"/>
</dbReference>
<evidence type="ECO:0000313" key="3">
    <source>
        <dbReference type="EMBL" id="KAF2239853.1"/>
    </source>
</evidence>
<dbReference type="AlphaFoldDB" id="A0A6A6HQR2"/>
<dbReference type="EMBL" id="ML991771">
    <property type="protein sequence ID" value="KAF2239853.1"/>
    <property type="molecule type" value="Genomic_DNA"/>
</dbReference>
<organism evidence="3 4">
    <name type="scientific">Viridothelium virens</name>
    <name type="common">Speckled blister lichen</name>
    <name type="synonym">Trypethelium virens</name>
    <dbReference type="NCBI Taxonomy" id="1048519"/>
    <lineage>
        <taxon>Eukaryota</taxon>
        <taxon>Fungi</taxon>
        <taxon>Dikarya</taxon>
        <taxon>Ascomycota</taxon>
        <taxon>Pezizomycotina</taxon>
        <taxon>Dothideomycetes</taxon>
        <taxon>Dothideomycetes incertae sedis</taxon>
        <taxon>Trypetheliales</taxon>
        <taxon>Trypetheliaceae</taxon>
        <taxon>Viridothelium</taxon>
    </lineage>
</organism>
<dbReference type="GO" id="GO:0016491">
    <property type="term" value="F:oxidoreductase activity"/>
    <property type="evidence" value="ECO:0007669"/>
    <property type="project" value="InterPro"/>
</dbReference>
<name>A0A6A6HQR2_VIRVR</name>
<proteinExistence type="inferred from homology"/>
<dbReference type="Pfam" id="PF07110">
    <property type="entry name" value="EthD"/>
    <property type="match status" value="1"/>
</dbReference>
<sequence>MSLPEPPTGGEPGQLLCLTILGYKKAGLSEEDYKHHMTKVTAPMTQDLMVKYGIVRWTMIHNNTSTRAQMAHIFGPSFPNTSDFDCFTQIVFKSVHDYKKVLEDPFYKQNCAPDHGNFADMRNSKITIGWITEIVNDGKISQGLTA</sequence>
<dbReference type="SUPFAM" id="SSF54909">
    <property type="entry name" value="Dimeric alpha+beta barrel"/>
    <property type="match status" value="1"/>
</dbReference>
<dbReference type="OrthoDB" id="3454835at2759"/>
<dbReference type="Proteomes" id="UP000800092">
    <property type="component" value="Unassembled WGS sequence"/>
</dbReference>
<accession>A0A6A6HQR2</accession>
<feature type="domain" description="EthD" evidence="2">
    <location>
        <begin position="25"/>
        <end position="121"/>
    </location>
</feature>